<dbReference type="InterPro" id="IPR006680">
    <property type="entry name" value="Amidohydro-rel"/>
</dbReference>
<evidence type="ECO:0000259" key="1">
    <source>
        <dbReference type="Pfam" id="PF01979"/>
    </source>
</evidence>
<accession>A0A7C1B5T3</accession>
<feature type="domain" description="Amidohydrolase-related" evidence="1">
    <location>
        <begin position="47"/>
        <end position="318"/>
    </location>
</feature>
<dbReference type="GO" id="GO:0016810">
    <property type="term" value="F:hydrolase activity, acting on carbon-nitrogen (but not peptide) bonds"/>
    <property type="evidence" value="ECO:0007669"/>
    <property type="project" value="InterPro"/>
</dbReference>
<dbReference type="Pfam" id="PF01979">
    <property type="entry name" value="Amidohydro_1"/>
    <property type="match status" value="1"/>
</dbReference>
<sequence length="354" mass="38628">MSEVILAGTIIYGEDLEVLTDSYLVVEKGIIKEVGSGSGVDAVIDGIIIPGLVNAHTHIGDSFFKDPPHLPLDELVKPPHGLKHRLLADIDRETLIDSMRVSIMQMIRSGISLFADFREGGSFGAEALRAALSGMNIESLIFGREEVAPDVMDGIGVSGAGDSDPEELLKMRERARELGMPFAIHAGEIDGSDIDDALDLHPDHVVHMVHADTRHIRRMADLDIPLVICIRSNLLTGVGIPPLLSMLDTGILTGIGTDNVMLNSPDILTEMEFLSKVYRLDDRDVLRMATINGRKILADPGYCGIMEGRDADITVISRKSLNMQGFKDPVRSVVRRATASDIIACMRKDRVEVF</sequence>
<organism evidence="2">
    <name type="scientific">Candidatus Syntropharchaeum butanivorans</name>
    <dbReference type="NCBI Taxonomy" id="1839936"/>
    <lineage>
        <taxon>Archaea</taxon>
        <taxon>Methanobacteriati</taxon>
        <taxon>Methanobacteriota</taxon>
        <taxon>Stenosarchaea group</taxon>
        <taxon>Methanomicrobia</taxon>
        <taxon>Methanosarcinales</taxon>
        <taxon>ANME-2 cluster</taxon>
        <taxon>Candidatus Syntropharchaeum</taxon>
    </lineage>
</organism>
<gene>
    <name evidence="2" type="ORF">ENG09_04730</name>
</gene>
<dbReference type="Proteomes" id="UP000885863">
    <property type="component" value="Unassembled WGS sequence"/>
</dbReference>
<protein>
    <submittedName>
        <fullName evidence="2">Amidohydrolase</fullName>
    </submittedName>
</protein>
<evidence type="ECO:0000313" key="2">
    <source>
        <dbReference type="EMBL" id="HDM36538.1"/>
    </source>
</evidence>
<dbReference type="SUPFAM" id="SSF51338">
    <property type="entry name" value="Composite domain of metallo-dependent hydrolases"/>
    <property type="match status" value="2"/>
</dbReference>
<reference evidence="2" key="1">
    <citation type="journal article" date="2020" name="mSystems">
        <title>Genome- and Community-Level Interaction Insights into Carbon Utilization and Element Cycling Functions of Hydrothermarchaeota in Hydrothermal Sediment.</title>
        <authorList>
            <person name="Zhou Z."/>
            <person name="Liu Y."/>
            <person name="Xu W."/>
            <person name="Pan J."/>
            <person name="Luo Z.H."/>
            <person name="Li M."/>
        </authorList>
    </citation>
    <scope>NUCLEOTIDE SEQUENCE [LARGE SCALE GENOMIC DNA]</scope>
    <source>
        <strain evidence="2">HyVt-185</strain>
    </source>
</reference>
<dbReference type="AlphaFoldDB" id="A0A7C1B5T3"/>
<dbReference type="PANTHER" id="PTHR43794">
    <property type="entry name" value="AMINOHYDROLASE SSNA-RELATED"/>
    <property type="match status" value="1"/>
</dbReference>
<dbReference type="Gene3D" id="3.20.20.140">
    <property type="entry name" value="Metal-dependent hydrolases"/>
    <property type="match status" value="1"/>
</dbReference>
<dbReference type="SUPFAM" id="SSF51556">
    <property type="entry name" value="Metallo-dependent hydrolases"/>
    <property type="match status" value="1"/>
</dbReference>
<comment type="caution">
    <text evidence="2">The sequence shown here is derived from an EMBL/GenBank/DDBJ whole genome shotgun (WGS) entry which is preliminary data.</text>
</comment>
<dbReference type="InterPro" id="IPR050287">
    <property type="entry name" value="MTA/SAH_deaminase"/>
</dbReference>
<dbReference type="EMBL" id="DQZR01000202">
    <property type="protein sequence ID" value="HDM36538.1"/>
    <property type="molecule type" value="Genomic_DNA"/>
</dbReference>
<dbReference type="InterPro" id="IPR011059">
    <property type="entry name" value="Metal-dep_hydrolase_composite"/>
</dbReference>
<dbReference type="InterPro" id="IPR032466">
    <property type="entry name" value="Metal_Hydrolase"/>
</dbReference>
<dbReference type="PANTHER" id="PTHR43794:SF5">
    <property type="entry name" value="CHLOROHYDROLASE FAMILY PROTEIN"/>
    <property type="match status" value="1"/>
</dbReference>
<name>A0A7C1B5T3_9EURY</name>
<proteinExistence type="predicted"/>